<sequence length="95" mass="10406">MARRNGSARSVQSVMLFNLIGKLIRKLAALESTDVTVELFSLGWFSDPVIARPEPTIEQHAPAGKCSRSNKVRAPYACIESIFVAKHANICILHG</sequence>
<protein>
    <submittedName>
        <fullName evidence="1">Uncharacterized protein</fullName>
    </submittedName>
</protein>
<gene>
    <name evidence="1" type="ORF">COLO4_27534</name>
</gene>
<organism evidence="1 2">
    <name type="scientific">Corchorus olitorius</name>
    <dbReference type="NCBI Taxonomy" id="93759"/>
    <lineage>
        <taxon>Eukaryota</taxon>
        <taxon>Viridiplantae</taxon>
        <taxon>Streptophyta</taxon>
        <taxon>Embryophyta</taxon>
        <taxon>Tracheophyta</taxon>
        <taxon>Spermatophyta</taxon>
        <taxon>Magnoliopsida</taxon>
        <taxon>eudicotyledons</taxon>
        <taxon>Gunneridae</taxon>
        <taxon>Pentapetalae</taxon>
        <taxon>rosids</taxon>
        <taxon>malvids</taxon>
        <taxon>Malvales</taxon>
        <taxon>Malvaceae</taxon>
        <taxon>Grewioideae</taxon>
        <taxon>Apeibeae</taxon>
        <taxon>Corchorus</taxon>
    </lineage>
</organism>
<dbReference type="AlphaFoldDB" id="A0A1R3HR01"/>
<name>A0A1R3HR01_9ROSI</name>
<proteinExistence type="predicted"/>
<evidence type="ECO:0000313" key="2">
    <source>
        <dbReference type="Proteomes" id="UP000187203"/>
    </source>
</evidence>
<dbReference type="EMBL" id="AWUE01019628">
    <property type="protein sequence ID" value="OMO72650.1"/>
    <property type="molecule type" value="Genomic_DNA"/>
</dbReference>
<accession>A0A1R3HR01</accession>
<evidence type="ECO:0000313" key="1">
    <source>
        <dbReference type="EMBL" id="OMO72650.1"/>
    </source>
</evidence>
<dbReference type="Proteomes" id="UP000187203">
    <property type="component" value="Unassembled WGS sequence"/>
</dbReference>
<keyword evidence="2" id="KW-1185">Reference proteome</keyword>
<reference evidence="2" key="1">
    <citation type="submission" date="2013-09" db="EMBL/GenBank/DDBJ databases">
        <title>Corchorus olitorius genome sequencing.</title>
        <authorList>
            <person name="Alam M."/>
            <person name="Haque M.S."/>
            <person name="Islam M.S."/>
            <person name="Emdad E.M."/>
            <person name="Islam M.M."/>
            <person name="Ahmed B."/>
            <person name="Halim A."/>
            <person name="Hossen Q.M.M."/>
            <person name="Hossain M.Z."/>
            <person name="Ahmed R."/>
            <person name="Khan M.M."/>
            <person name="Islam R."/>
            <person name="Rashid M.M."/>
            <person name="Khan S.A."/>
            <person name="Rahman M.S."/>
            <person name="Alam M."/>
            <person name="Yahiya A.S."/>
            <person name="Khan M.S."/>
            <person name="Azam M.S."/>
            <person name="Haque T."/>
            <person name="Lashkar M.Z.H."/>
            <person name="Akhand A.I."/>
            <person name="Morshed G."/>
            <person name="Roy S."/>
            <person name="Uddin K.S."/>
            <person name="Rabeya T."/>
            <person name="Hossain A.S."/>
            <person name="Chowdhury A."/>
            <person name="Snigdha A.R."/>
            <person name="Mortoza M.S."/>
            <person name="Matin S.A."/>
            <person name="Hoque S.M.E."/>
            <person name="Islam M.K."/>
            <person name="Roy D.K."/>
            <person name="Haider R."/>
            <person name="Moosa M.M."/>
            <person name="Elias S.M."/>
            <person name="Hasan A.M."/>
            <person name="Jahan S."/>
            <person name="Shafiuddin M."/>
            <person name="Mahmood N."/>
            <person name="Shommy N.S."/>
        </authorList>
    </citation>
    <scope>NUCLEOTIDE SEQUENCE [LARGE SCALE GENOMIC DNA]</scope>
    <source>
        <strain evidence="2">cv. O-4</strain>
    </source>
</reference>
<comment type="caution">
    <text evidence="1">The sequence shown here is derived from an EMBL/GenBank/DDBJ whole genome shotgun (WGS) entry which is preliminary data.</text>
</comment>